<dbReference type="Proteomes" id="UP000202419">
    <property type="component" value="Segment"/>
</dbReference>
<dbReference type="GeneID" id="5659161"/>
<evidence type="ECO:0000256" key="1">
    <source>
        <dbReference type="SAM" id="Phobius"/>
    </source>
</evidence>
<protein>
    <submittedName>
        <fullName evidence="2">Uncharacterized protein B857L</fullName>
    </submittedName>
</protein>
<reference evidence="2 3" key="1">
    <citation type="journal article" date="2007" name="Virology">
        <title>Sequence and annotation of the 369-kb NY-2A and the 345-kb AR158 viruses that infect Chlorella NC64A.</title>
        <authorList>
            <person name="Fitzgerald L.A."/>
            <person name="Graves M.V."/>
            <person name="Li X."/>
            <person name="Feldblyum T."/>
            <person name="Nierman W.C."/>
            <person name="Van Etten J.L."/>
        </authorList>
    </citation>
    <scope>NUCLEOTIDE SEQUENCE [LARGE SCALE GENOMIC DNA]</scope>
    <source>
        <strain evidence="2 3">NY-2A</strain>
    </source>
</reference>
<name>A7IY32_PBCVN</name>
<keyword evidence="3" id="KW-1185">Reference proteome</keyword>
<dbReference type="OrthoDB" id="18654at10239"/>
<keyword evidence="1" id="KW-0472">Membrane</keyword>
<feature type="transmembrane region" description="Helical" evidence="1">
    <location>
        <begin position="68"/>
        <end position="88"/>
    </location>
</feature>
<keyword evidence="1" id="KW-1133">Transmembrane helix</keyword>
<evidence type="ECO:0000313" key="3">
    <source>
        <dbReference type="Proteomes" id="UP000202419"/>
    </source>
</evidence>
<sequence length="136" mass="15548">MEPEISTLEDAKKYKDIDDLKLRLLEEGKMRYDDLEVLEMVKNQVLPFDEYQELLTDRYNEKSNLVKFTAQVVISAAVTAFCMAMIIVEKDNPGTNGEGIYLPIISGILGYWLPNPDYSKILPKKNSGVIQKTEQK</sequence>
<feature type="transmembrane region" description="Helical" evidence="1">
    <location>
        <begin position="100"/>
        <end position="118"/>
    </location>
</feature>
<dbReference type="KEGG" id="vg:5659161"/>
<organismHost>
    <name type="scientific">Chlorella</name>
    <dbReference type="NCBI Taxonomy" id="3071"/>
</organismHost>
<accession>A7IY32</accession>
<proteinExistence type="predicted"/>
<organism evidence="2 3">
    <name type="scientific">Paramecium bursaria Chlorella virus NY2A</name>
    <name type="common">PBCV-NY2A</name>
    <dbReference type="NCBI Taxonomy" id="46021"/>
    <lineage>
        <taxon>Viruses</taxon>
        <taxon>Varidnaviria</taxon>
        <taxon>Bamfordvirae</taxon>
        <taxon>Nucleocytoviricota</taxon>
        <taxon>Megaviricetes</taxon>
        <taxon>Algavirales</taxon>
        <taxon>Phycodnaviridae</taxon>
        <taxon>Chlorovirus</taxon>
        <taxon>Chlorovirus americanus</taxon>
    </lineage>
</organism>
<dbReference type="EMBL" id="DQ491002">
    <property type="protein sequence ID" value="ABT15256.1"/>
    <property type="molecule type" value="Genomic_DNA"/>
</dbReference>
<evidence type="ECO:0000313" key="2">
    <source>
        <dbReference type="EMBL" id="ABT15256.1"/>
    </source>
</evidence>
<dbReference type="RefSeq" id="YP_001498053.1">
    <property type="nucleotide sequence ID" value="NC_009898.1"/>
</dbReference>
<keyword evidence="1" id="KW-0812">Transmembrane</keyword>
<gene>
    <name evidence="2" type="primary">B857L</name>
    <name evidence="2" type="ORF">NY2A_B857L</name>
</gene>